<dbReference type="EMBL" id="ASPP01005852">
    <property type="protein sequence ID" value="ETO29777.1"/>
    <property type="molecule type" value="Genomic_DNA"/>
</dbReference>
<feature type="compositionally biased region" description="Low complexity" evidence="5">
    <location>
        <begin position="140"/>
        <end position="149"/>
    </location>
</feature>
<gene>
    <name evidence="7" type="ORF">RFI_07346</name>
</gene>
<keyword evidence="3 6" id="KW-1133">Transmembrane helix</keyword>
<comment type="caution">
    <text evidence="7">The sequence shown here is derived from an EMBL/GenBank/DDBJ whole genome shotgun (WGS) entry which is preliminary data.</text>
</comment>
<feature type="region of interest" description="Disordered" evidence="5">
    <location>
        <begin position="117"/>
        <end position="172"/>
    </location>
</feature>
<dbReference type="AlphaFoldDB" id="X6NWW1"/>
<feature type="transmembrane region" description="Helical" evidence="6">
    <location>
        <begin position="82"/>
        <end position="101"/>
    </location>
</feature>
<evidence type="ECO:0000256" key="6">
    <source>
        <dbReference type="SAM" id="Phobius"/>
    </source>
</evidence>
<keyword evidence="4 6" id="KW-0472">Membrane</keyword>
<evidence type="ECO:0000313" key="7">
    <source>
        <dbReference type="EMBL" id="ETO29777.1"/>
    </source>
</evidence>
<feature type="compositionally biased region" description="Polar residues" evidence="5">
    <location>
        <begin position="150"/>
        <end position="166"/>
    </location>
</feature>
<evidence type="ECO:0000256" key="2">
    <source>
        <dbReference type="ARBA" id="ARBA00022692"/>
    </source>
</evidence>
<proteinExistence type="predicted"/>
<keyword evidence="8" id="KW-1185">Reference proteome</keyword>
<name>X6NWW1_RETFI</name>
<dbReference type="GO" id="GO:0046873">
    <property type="term" value="F:metal ion transmembrane transporter activity"/>
    <property type="evidence" value="ECO:0007669"/>
    <property type="project" value="InterPro"/>
</dbReference>
<protein>
    <recommendedName>
        <fullName evidence="9">Zinc/iron permease</fullName>
    </recommendedName>
</protein>
<organism evidence="7 8">
    <name type="scientific">Reticulomyxa filosa</name>
    <dbReference type="NCBI Taxonomy" id="46433"/>
    <lineage>
        <taxon>Eukaryota</taxon>
        <taxon>Sar</taxon>
        <taxon>Rhizaria</taxon>
        <taxon>Retaria</taxon>
        <taxon>Foraminifera</taxon>
        <taxon>Monothalamids</taxon>
        <taxon>Reticulomyxidae</taxon>
        <taxon>Reticulomyxa</taxon>
    </lineage>
</organism>
<feature type="transmembrane region" description="Helical" evidence="6">
    <location>
        <begin position="36"/>
        <end position="56"/>
    </location>
</feature>
<evidence type="ECO:0000313" key="8">
    <source>
        <dbReference type="Proteomes" id="UP000023152"/>
    </source>
</evidence>
<feature type="compositionally biased region" description="Polar residues" evidence="5">
    <location>
        <begin position="121"/>
        <end position="132"/>
    </location>
</feature>
<evidence type="ECO:0008006" key="9">
    <source>
        <dbReference type="Google" id="ProtNLM"/>
    </source>
</evidence>
<accession>X6NWW1</accession>
<dbReference type="Pfam" id="PF02535">
    <property type="entry name" value="Zip"/>
    <property type="match status" value="1"/>
</dbReference>
<comment type="subcellular location">
    <subcellularLocation>
        <location evidence="1">Membrane</location>
        <topology evidence="1">Multi-pass membrane protein</topology>
    </subcellularLocation>
</comment>
<keyword evidence="2 6" id="KW-0812">Transmembrane</keyword>
<feature type="transmembrane region" description="Helical" evidence="6">
    <location>
        <begin position="6"/>
        <end position="29"/>
    </location>
</feature>
<dbReference type="Proteomes" id="UP000023152">
    <property type="component" value="Unassembled WGS sequence"/>
</dbReference>
<feature type="region of interest" description="Disordered" evidence="5">
    <location>
        <begin position="195"/>
        <end position="221"/>
    </location>
</feature>
<sequence length="262" mass="29288">MKEKEALGLVLATGAGLLAPFGALLATFIPTRQFRMVPLVLGFSVGILVWVSLVTMHPVALRNFEEAAQAHYGENWHESHGYIPRLYTMLSIMGGLLLGVIMDKVVKWMDKEETIPRRPRLNTNGTHTTQKSGYRKGSDDSSSYQSGDSNANNHSVPKVQKQSTTDCNDEDGGELHQSELCVLSNHAIESIESQAKQNGKLSDHSELLSNKQSKNEPQSYGTDQLNTNLLSWIFLFCFVSVNQKKKVCVRVKYMYIKKKRGK</sequence>
<evidence type="ECO:0000256" key="3">
    <source>
        <dbReference type="ARBA" id="ARBA00022989"/>
    </source>
</evidence>
<evidence type="ECO:0000256" key="4">
    <source>
        <dbReference type="ARBA" id="ARBA00023136"/>
    </source>
</evidence>
<dbReference type="GO" id="GO:0016020">
    <property type="term" value="C:membrane"/>
    <property type="evidence" value="ECO:0007669"/>
    <property type="project" value="UniProtKB-SubCell"/>
</dbReference>
<feature type="compositionally biased region" description="Polar residues" evidence="5">
    <location>
        <begin position="207"/>
        <end position="221"/>
    </location>
</feature>
<dbReference type="InterPro" id="IPR003689">
    <property type="entry name" value="ZIP"/>
</dbReference>
<evidence type="ECO:0000256" key="1">
    <source>
        <dbReference type="ARBA" id="ARBA00004141"/>
    </source>
</evidence>
<reference evidence="7 8" key="1">
    <citation type="journal article" date="2013" name="Curr. Biol.">
        <title>The Genome of the Foraminiferan Reticulomyxa filosa.</title>
        <authorList>
            <person name="Glockner G."/>
            <person name="Hulsmann N."/>
            <person name="Schleicher M."/>
            <person name="Noegel A.A."/>
            <person name="Eichinger L."/>
            <person name="Gallinger C."/>
            <person name="Pawlowski J."/>
            <person name="Sierra R."/>
            <person name="Euteneuer U."/>
            <person name="Pillet L."/>
            <person name="Moustafa A."/>
            <person name="Platzer M."/>
            <person name="Groth M."/>
            <person name="Szafranski K."/>
            <person name="Schliwa M."/>
        </authorList>
    </citation>
    <scope>NUCLEOTIDE SEQUENCE [LARGE SCALE GENOMIC DNA]</scope>
</reference>
<evidence type="ECO:0000256" key="5">
    <source>
        <dbReference type="SAM" id="MobiDB-lite"/>
    </source>
</evidence>